<dbReference type="InParanoid" id="A0A5C3PB65"/>
<dbReference type="AlphaFoldDB" id="A0A5C3PB65"/>
<evidence type="ECO:0000313" key="2">
    <source>
        <dbReference type="EMBL" id="TFK86187.1"/>
    </source>
</evidence>
<feature type="compositionally biased region" description="Polar residues" evidence="1">
    <location>
        <begin position="1"/>
        <end position="16"/>
    </location>
</feature>
<evidence type="ECO:0000256" key="1">
    <source>
        <dbReference type="SAM" id="MobiDB-lite"/>
    </source>
</evidence>
<dbReference type="Proteomes" id="UP000308197">
    <property type="component" value="Unassembled WGS sequence"/>
</dbReference>
<gene>
    <name evidence="2" type="ORF">K466DRAFT_600544</name>
</gene>
<feature type="region of interest" description="Disordered" evidence="1">
    <location>
        <begin position="1"/>
        <end position="28"/>
    </location>
</feature>
<keyword evidence="3" id="KW-1185">Reference proteome</keyword>
<organism evidence="2 3">
    <name type="scientific">Polyporus arcularius HHB13444</name>
    <dbReference type="NCBI Taxonomy" id="1314778"/>
    <lineage>
        <taxon>Eukaryota</taxon>
        <taxon>Fungi</taxon>
        <taxon>Dikarya</taxon>
        <taxon>Basidiomycota</taxon>
        <taxon>Agaricomycotina</taxon>
        <taxon>Agaricomycetes</taxon>
        <taxon>Polyporales</taxon>
        <taxon>Polyporaceae</taxon>
        <taxon>Polyporus</taxon>
    </lineage>
</organism>
<proteinExistence type="predicted"/>
<dbReference type="EMBL" id="ML211212">
    <property type="protein sequence ID" value="TFK86187.1"/>
    <property type="molecule type" value="Genomic_DNA"/>
</dbReference>
<name>A0A5C3PB65_9APHY</name>
<evidence type="ECO:0000313" key="3">
    <source>
        <dbReference type="Proteomes" id="UP000308197"/>
    </source>
</evidence>
<sequence length="309" mass="34271">MSLAPSSLNDESSDPATDSLGDKRGLGKPMQLDGRIEWRRAKLELSRNWYIPALAVGYGVHRIVRRYAPRRFATWTSMGLSELYILSGVGISLTLKILQSTRAAYNDDDLAALAVAGSRAGSASVRRSIVCEDAIQSDPRVMELARGFRSSSYATAHDLSSKVSWWARHILADKASYDAVATTIIYRSLQADPAWTPRHLSDFDICTNFIATNISNRNEDITHWIGTMFVATIPAAIDLRKSGGRAWYLPMNIAQRLLLGLTVYIMTGLRYHNWNHLQGIKDKQQVATAVVRAFGSLEEEIAKARNAVS</sequence>
<protein>
    <submittedName>
        <fullName evidence="2">Uncharacterized protein</fullName>
    </submittedName>
</protein>
<reference evidence="2 3" key="1">
    <citation type="journal article" date="2019" name="Nat. Ecol. Evol.">
        <title>Megaphylogeny resolves global patterns of mushroom evolution.</title>
        <authorList>
            <person name="Varga T."/>
            <person name="Krizsan K."/>
            <person name="Foldi C."/>
            <person name="Dima B."/>
            <person name="Sanchez-Garcia M."/>
            <person name="Sanchez-Ramirez S."/>
            <person name="Szollosi G.J."/>
            <person name="Szarkandi J.G."/>
            <person name="Papp V."/>
            <person name="Albert L."/>
            <person name="Andreopoulos W."/>
            <person name="Angelini C."/>
            <person name="Antonin V."/>
            <person name="Barry K.W."/>
            <person name="Bougher N.L."/>
            <person name="Buchanan P."/>
            <person name="Buyck B."/>
            <person name="Bense V."/>
            <person name="Catcheside P."/>
            <person name="Chovatia M."/>
            <person name="Cooper J."/>
            <person name="Damon W."/>
            <person name="Desjardin D."/>
            <person name="Finy P."/>
            <person name="Geml J."/>
            <person name="Haridas S."/>
            <person name="Hughes K."/>
            <person name="Justo A."/>
            <person name="Karasinski D."/>
            <person name="Kautmanova I."/>
            <person name="Kiss B."/>
            <person name="Kocsube S."/>
            <person name="Kotiranta H."/>
            <person name="LaButti K.M."/>
            <person name="Lechner B.E."/>
            <person name="Liimatainen K."/>
            <person name="Lipzen A."/>
            <person name="Lukacs Z."/>
            <person name="Mihaltcheva S."/>
            <person name="Morgado L.N."/>
            <person name="Niskanen T."/>
            <person name="Noordeloos M.E."/>
            <person name="Ohm R.A."/>
            <person name="Ortiz-Santana B."/>
            <person name="Ovrebo C."/>
            <person name="Racz N."/>
            <person name="Riley R."/>
            <person name="Savchenko A."/>
            <person name="Shiryaev A."/>
            <person name="Soop K."/>
            <person name="Spirin V."/>
            <person name="Szebenyi C."/>
            <person name="Tomsovsky M."/>
            <person name="Tulloss R.E."/>
            <person name="Uehling J."/>
            <person name="Grigoriev I.V."/>
            <person name="Vagvolgyi C."/>
            <person name="Papp T."/>
            <person name="Martin F.M."/>
            <person name="Miettinen O."/>
            <person name="Hibbett D.S."/>
            <person name="Nagy L.G."/>
        </authorList>
    </citation>
    <scope>NUCLEOTIDE SEQUENCE [LARGE SCALE GENOMIC DNA]</scope>
    <source>
        <strain evidence="2 3">HHB13444</strain>
    </source>
</reference>
<accession>A0A5C3PB65</accession>